<evidence type="ECO:0000256" key="12">
    <source>
        <dbReference type="ARBA" id="ARBA00073901"/>
    </source>
</evidence>
<dbReference type="PANTHER" id="PTHR10159:SF109">
    <property type="entry name" value="DUAL SPECIFICITY PROTEIN PHOSPHATASE 2"/>
    <property type="match status" value="1"/>
</dbReference>
<evidence type="ECO:0000256" key="4">
    <source>
        <dbReference type="ARBA" id="ARBA00013081"/>
    </source>
</evidence>
<evidence type="ECO:0000259" key="15">
    <source>
        <dbReference type="PROSITE" id="PS50056"/>
    </source>
</evidence>
<dbReference type="InterPro" id="IPR016130">
    <property type="entry name" value="Tyr_Pase_AS"/>
</dbReference>
<evidence type="ECO:0000256" key="6">
    <source>
        <dbReference type="ARBA" id="ARBA00022912"/>
    </source>
</evidence>
<dbReference type="PROSITE" id="PS00383">
    <property type="entry name" value="TYR_PHOSPHATASE_1"/>
    <property type="match status" value="1"/>
</dbReference>
<evidence type="ECO:0000313" key="18">
    <source>
        <dbReference type="Proteomes" id="UP000314294"/>
    </source>
</evidence>
<evidence type="ECO:0000256" key="9">
    <source>
        <dbReference type="ARBA" id="ARBA00051341"/>
    </source>
</evidence>
<sequence length="300" mass="32916">MASNSEPLEIAGNELVHILRTPRDRYACAGPVVLDCRPFLGFASAHICESRNVNWNSMLRRRSKSAVVALEWLVPDKALLGRLRRGDFSPVVVVDDSSRSVAELKADSVGHMLLAALRNEGFTEAYPELCHISASNHLSAEEPVATGRMTPAYDQGGPVELLPFLFLGSSVHSSRRETLAAAGITAVLNVSSTCPNFYEGDFQYLRLTVEDNLAADIRACFSTAIAFIDSVKQSGGRVLVHCQAGISRSATICLAYLMHTQRVKLDEAFDFVKRRRQVISPNLAFMGQLLQFETDVLCRG</sequence>
<dbReference type="CDD" id="cd01446">
    <property type="entry name" value="DSP_MapKP"/>
    <property type="match status" value="1"/>
</dbReference>
<dbReference type="GO" id="GO:0017017">
    <property type="term" value="F:MAP kinase tyrosine/serine/threonine phosphatase activity"/>
    <property type="evidence" value="ECO:0007669"/>
    <property type="project" value="InterPro"/>
</dbReference>
<evidence type="ECO:0000259" key="14">
    <source>
        <dbReference type="PROSITE" id="PS50054"/>
    </source>
</evidence>
<dbReference type="PROSITE" id="PS50206">
    <property type="entry name" value="RHODANESE_3"/>
    <property type="match status" value="1"/>
</dbReference>
<keyword evidence="5" id="KW-0378">Hydrolase</keyword>
<dbReference type="SUPFAM" id="SSF52821">
    <property type="entry name" value="Rhodanese/Cell cycle control phosphatase"/>
    <property type="match status" value="1"/>
</dbReference>
<keyword evidence="6" id="KW-0904">Protein phosphatase</keyword>
<name>A0A4Z2GXC4_9TELE</name>
<dbReference type="OrthoDB" id="165342at2759"/>
<dbReference type="PROSITE" id="PS50056">
    <property type="entry name" value="TYR_PHOSPHATASE_2"/>
    <property type="match status" value="1"/>
</dbReference>
<comment type="subcellular location">
    <subcellularLocation>
        <location evidence="1">Nucleus</location>
    </subcellularLocation>
</comment>
<comment type="catalytic activity">
    <reaction evidence="9">
        <text>O-phospho-L-tyrosyl-[protein] + H2O = L-tyrosyl-[protein] + phosphate</text>
        <dbReference type="Rhea" id="RHEA:10684"/>
        <dbReference type="Rhea" id="RHEA-COMP:10136"/>
        <dbReference type="Rhea" id="RHEA-COMP:20101"/>
        <dbReference type="ChEBI" id="CHEBI:15377"/>
        <dbReference type="ChEBI" id="CHEBI:43474"/>
        <dbReference type="ChEBI" id="CHEBI:46858"/>
        <dbReference type="ChEBI" id="CHEBI:61978"/>
        <dbReference type="EC" id="3.1.3.48"/>
    </reaction>
    <physiologicalReaction direction="left-to-right" evidence="9">
        <dbReference type="Rhea" id="RHEA:10685"/>
    </physiologicalReaction>
</comment>
<dbReference type="InterPro" id="IPR020422">
    <property type="entry name" value="TYR_PHOSPHATASE_DUAL_dom"/>
</dbReference>
<dbReference type="GO" id="GO:0001706">
    <property type="term" value="P:endoderm formation"/>
    <property type="evidence" value="ECO:0007669"/>
    <property type="project" value="TreeGrafter"/>
</dbReference>
<feature type="domain" description="Tyrosine-protein phosphatase" evidence="14">
    <location>
        <begin position="157"/>
        <end position="298"/>
    </location>
</feature>
<dbReference type="EC" id="3.1.3.16" evidence="4"/>
<gene>
    <name evidence="17" type="primary">DUSP2</name>
    <name evidence="17" type="ORF">EYF80_032491</name>
</gene>
<dbReference type="Gene3D" id="3.40.250.10">
    <property type="entry name" value="Rhodanese-like domain"/>
    <property type="match status" value="1"/>
</dbReference>
<evidence type="ECO:0000256" key="7">
    <source>
        <dbReference type="ARBA" id="ARBA00023242"/>
    </source>
</evidence>
<dbReference type="EC" id="3.1.3.48" evidence="3"/>
<evidence type="ECO:0000313" key="17">
    <source>
        <dbReference type="EMBL" id="TNN57302.1"/>
    </source>
</evidence>
<evidence type="ECO:0000256" key="11">
    <source>
        <dbReference type="ARBA" id="ARBA00065606"/>
    </source>
</evidence>
<dbReference type="InterPro" id="IPR036873">
    <property type="entry name" value="Rhodanese-like_dom_sf"/>
</dbReference>
<dbReference type="Proteomes" id="UP000314294">
    <property type="component" value="Unassembled WGS sequence"/>
</dbReference>
<dbReference type="GO" id="GO:0005634">
    <property type="term" value="C:nucleus"/>
    <property type="evidence" value="ECO:0007669"/>
    <property type="project" value="UniProtKB-SubCell"/>
</dbReference>
<comment type="subunit">
    <text evidence="11">Interacts with MAPK14; this interaction does not lead to catalytic activation of DUSP2 and dephosphrylation of MAPK14.</text>
</comment>
<dbReference type="FunFam" id="3.40.250.10:FF:000034">
    <property type="entry name" value="Dual specificity phosphatase 2"/>
    <property type="match status" value="1"/>
</dbReference>
<dbReference type="PANTHER" id="PTHR10159">
    <property type="entry name" value="DUAL SPECIFICITY PROTEIN PHOSPHATASE"/>
    <property type="match status" value="1"/>
</dbReference>
<dbReference type="PROSITE" id="PS50054">
    <property type="entry name" value="TYR_PHOSPHATASE_DUAL"/>
    <property type="match status" value="1"/>
</dbReference>
<dbReference type="AlphaFoldDB" id="A0A4Z2GXC4"/>
<comment type="caution">
    <text evidence="17">The sequence shown here is derived from an EMBL/GenBank/DDBJ whole genome shotgun (WGS) entry which is preliminary data.</text>
</comment>
<dbReference type="EMBL" id="SRLO01000408">
    <property type="protein sequence ID" value="TNN57302.1"/>
    <property type="molecule type" value="Genomic_DNA"/>
</dbReference>
<proteinExistence type="inferred from homology"/>
<dbReference type="InterPro" id="IPR003595">
    <property type="entry name" value="Tyr_Pase_cat"/>
</dbReference>
<evidence type="ECO:0000256" key="13">
    <source>
        <dbReference type="ARBA" id="ARBA00081378"/>
    </source>
</evidence>
<accession>A0A4Z2GXC4</accession>
<feature type="domain" description="Tyrosine specific protein phosphatases" evidence="15">
    <location>
        <begin position="222"/>
        <end position="276"/>
    </location>
</feature>
<dbReference type="PRINTS" id="PR01764">
    <property type="entry name" value="MAPKPHPHTASE"/>
</dbReference>
<keyword evidence="18" id="KW-1185">Reference proteome</keyword>
<keyword evidence="7" id="KW-0539">Nucleus</keyword>
<organism evidence="17 18">
    <name type="scientific">Liparis tanakae</name>
    <name type="common">Tanaka's snailfish</name>
    <dbReference type="NCBI Taxonomy" id="230148"/>
    <lineage>
        <taxon>Eukaryota</taxon>
        <taxon>Metazoa</taxon>
        <taxon>Chordata</taxon>
        <taxon>Craniata</taxon>
        <taxon>Vertebrata</taxon>
        <taxon>Euteleostomi</taxon>
        <taxon>Actinopterygii</taxon>
        <taxon>Neopterygii</taxon>
        <taxon>Teleostei</taxon>
        <taxon>Neoteleostei</taxon>
        <taxon>Acanthomorphata</taxon>
        <taxon>Eupercaria</taxon>
        <taxon>Perciformes</taxon>
        <taxon>Cottioidei</taxon>
        <taxon>Cottales</taxon>
        <taxon>Liparidae</taxon>
        <taxon>Liparis</taxon>
    </lineage>
</organism>
<evidence type="ECO:0000256" key="3">
    <source>
        <dbReference type="ARBA" id="ARBA00013064"/>
    </source>
</evidence>
<feature type="domain" description="Rhodanese" evidence="16">
    <location>
        <begin position="27"/>
        <end position="131"/>
    </location>
</feature>
<comment type="function">
    <text evidence="10">Dephosphorylates both phosphorylated Thr and Tyr residues in MAPK1, and dephosphorylation of phosphotyrosine is slightly faster than that of phosphothreonine. Can dephosphorylate MAPK1.</text>
</comment>
<dbReference type="SMART" id="SM00195">
    <property type="entry name" value="DSPc"/>
    <property type="match status" value="1"/>
</dbReference>
<reference evidence="17 18" key="1">
    <citation type="submission" date="2019-03" db="EMBL/GenBank/DDBJ databases">
        <title>First draft genome of Liparis tanakae, snailfish: a comprehensive survey of snailfish specific genes.</title>
        <authorList>
            <person name="Kim W."/>
            <person name="Song I."/>
            <person name="Jeong J.-H."/>
            <person name="Kim D."/>
            <person name="Kim S."/>
            <person name="Ryu S."/>
            <person name="Song J.Y."/>
            <person name="Lee S.K."/>
        </authorList>
    </citation>
    <scope>NUCLEOTIDE SEQUENCE [LARGE SCALE GENOMIC DNA]</scope>
    <source>
        <tissue evidence="17">Muscle</tissue>
    </source>
</reference>
<dbReference type="InterPro" id="IPR029021">
    <property type="entry name" value="Prot-tyrosine_phosphatase-like"/>
</dbReference>
<dbReference type="Gene3D" id="3.90.190.10">
    <property type="entry name" value="Protein tyrosine phosphatase superfamily"/>
    <property type="match status" value="1"/>
</dbReference>
<dbReference type="InterPro" id="IPR000340">
    <property type="entry name" value="Dual-sp_phosphatase_cat-dom"/>
</dbReference>
<dbReference type="FunFam" id="3.90.190.10:FF:000015">
    <property type="entry name" value="Dual specificity phosphatase 4"/>
    <property type="match status" value="1"/>
</dbReference>
<evidence type="ECO:0000259" key="16">
    <source>
        <dbReference type="PROSITE" id="PS50206"/>
    </source>
</evidence>
<dbReference type="InterPro" id="IPR008343">
    <property type="entry name" value="MKP"/>
</dbReference>
<dbReference type="GO" id="GO:0004722">
    <property type="term" value="F:protein serine/threonine phosphatase activity"/>
    <property type="evidence" value="ECO:0007669"/>
    <property type="project" value="UniProtKB-EC"/>
</dbReference>
<dbReference type="InterPro" id="IPR001763">
    <property type="entry name" value="Rhodanese-like_dom"/>
</dbReference>
<protein>
    <recommendedName>
        <fullName evidence="12">Dual specificity protein phosphatase 2</fullName>
        <ecNumber evidence="4">3.1.3.16</ecNumber>
        <ecNumber evidence="3">3.1.3.48</ecNumber>
    </recommendedName>
    <alternativeName>
        <fullName evidence="13">Dual specificity protein phosphatase PAC-1</fullName>
    </alternativeName>
</protein>
<dbReference type="SUPFAM" id="SSF52799">
    <property type="entry name" value="(Phosphotyrosine protein) phosphatases II"/>
    <property type="match status" value="1"/>
</dbReference>
<dbReference type="GO" id="GO:0005737">
    <property type="term" value="C:cytoplasm"/>
    <property type="evidence" value="ECO:0007669"/>
    <property type="project" value="TreeGrafter"/>
</dbReference>
<evidence type="ECO:0000256" key="5">
    <source>
        <dbReference type="ARBA" id="ARBA00022801"/>
    </source>
</evidence>
<dbReference type="Pfam" id="PF00782">
    <property type="entry name" value="DSPc"/>
    <property type="match status" value="1"/>
</dbReference>
<comment type="catalytic activity">
    <reaction evidence="8">
        <text>O-phospho-L-threonyl-[protein] + H2O = L-threonyl-[protein] + phosphate</text>
        <dbReference type="Rhea" id="RHEA:47004"/>
        <dbReference type="Rhea" id="RHEA-COMP:11060"/>
        <dbReference type="Rhea" id="RHEA-COMP:11605"/>
        <dbReference type="ChEBI" id="CHEBI:15377"/>
        <dbReference type="ChEBI" id="CHEBI:30013"/>
        <dbReference type="ChEBI" id="CHEBI:43474"/>
        <dbReference type="ChEBI" id="CHEBI:61977"/>
        <dbReference type="EC" id="3.1.3.16"/>
    </reaction>
    <physiologicalReaction direction="left-to-right" evidence="8">
        <dbReference type="Rhea" id="RHEA:47005"/>
    </physiologicalReaction>
</comment>
<dbReference type="GO" id="GO:0004725">
    <property type="term" value="F:protein tyrosine phosphatase activity"/>
    <property type="evidence" value="ECO:0007669"/>
    <property type="project" value="UniProtKB-EC"/>
</dbReference>
<evidence type="ECO:0000256" key="10">
    <source>
        <dbReference type="ARBA" id="ARBA00057539"/>
    </source>
</evidence>
<evidence type="ECO:0000256" key="8">
    <source>
        <dbReference type="ARBA" id="ARBA00048832"/>
    </source>
</evidence>
<dbReference type="SMART" id="SM00404">
    <property type="entry name" value="PTPc_motif"/>
    <property type="match status" value="1"/>
</dbReference>
<evidence type="ECO:0000256" key="2">
    <source>
        <dbReference type="ARBA" id="ARBA00008601"/>
    </source>
</evidence>
<comment type="similarity">
    <text evidence="2">Belongs to the protein-tyrosine phosphatase family. Non-receptor class dual specificity subfamily.</text>
</comment>
<dbReference type="GO" id="GO:0043409">
    <property type="term" value="P:negative regulation of MAPK cascade"/>
    <property type="evidence" value="ECO:0007669"/>
    <property type="project" value="TreeGrafter"/>
</dbReference>
<dbReference type="InterPro" id="IPR000387">
    <property type="entry name" value="Tyr_Pase_dom"/>
</dbReference>
<evidence type="ECO:0000256" key="1">
    <source>
        <dbReference type="ARBA" id="ARBA00004123"/>
    </source>
</evidence>